<dbReference type="SUPFAM" id="SSF140931">
    <property type="entry name" value="Fic-like"/>
    <property type="match status" value="1"/>
</dbReference>
<evidence type="ECO:0000313" key="2">
    <source>
        <dbReference type="EMBL" id="MFD2202815.1"/>
    </source>
</evidence>
<reference evidence="3" key="1">
    <citation type="journal article" date="2019" name="Int. J. Syst. Evol. Microbiol.">
        <title>The Global Catalogue of Microorganisms (GCM) 10K type strain sequencing project: providing services to taxonomists for standard genome sequencing and annotation.</title>
        <authorList>
            <consortium name="The Broad Institute Genomics Platform"/>
            <consortium name="The Broad Institute Genome Sequencing Center for Infectious Disease"/>
            <person name="Wu L."/>
            <person name="Ma J."/>
        </authorList>
    </citation>
    <scope>NUCLEOTIDE SEQUENCE [LARGE SCALE GENOMIC DNA]</scope>
    <source>
        <strain evidence="3">KCTC 19812</strain>
    </source>
</reference>
<name>A0ABW5BAY0_9BACT</name>
<dbReference type="PANTHER" id="PTHR13504:SF35">
    <property type="entry name" value="PROTEIN ADENYLYLTRANSFERASE SOFIC"/>
    <property type="match status" value="1"/>
</dbReference>
<dbReference type="RefSeq" id="WP_380805114.1">
    <property type="nucleotide sequence ID" value="NZ_JBHUIV010000020.1"/>
</dbReference>
<accession>A0ABW5BAY0</accession>
<dbReference type="Gene3D" id="1.10.3290.10">
    <property type="entry name" value="Fido-like domain"/>
    <property type="match status" value="1"/>
</dbReference>
<dbReference type="PANTHER" id="PTHR13504">
    <property type="entry name" value="FIDO DOMAIN-CONTAINING PROTEIN DDB_G0283145"/>
    <property type="match status" value="1"/>
</dbReference>
<dbReference type="PROSITE" id="PS51459">
    <property type="entry name" value="FIDO"/>
    <property type="match status" value="1"/>
</dbReference>
<dbReference type="EMBL" id="JBHUIV010000020">
    <property type="protein sequence ID" value="MFD2202815.1"/>
    <property type="molecule type" value="Genomic_DNA"/>
</dbReference>
<gene>
    <name evidence="2" type="ORF">ACFSKV_14650</name>
</gene>
<protein>
    <submittedName>
        <fullName evidence="2">Fic family protein</fullName>
    </submittedName>
</protein>
<dbReference type="Proteomes" id="UP001597414">
    <property type="component" value="Unassembled WGS sequence"/>
</dbReference>
<sequence length="204" mass="23927">MYPRYFYECKFINENESFDPLIKMALLHYQFEAIHPFADGNGRTGRILLLLFLKQTGLLDIPAIYLSEYIIQHKNDYYRCLREVTENQNWEDFILYMLEMVESTAKHGLKRLEQVTQLMESTAESIRNTLPKVYSKELIEVIFRLPYTKRQSLMDVGLGTPKTVGNYLSALEDKGFLNSKMVGKEKLYLNTALMKILEHSSLYQ</sequence>
<dbReference type="InterPro" id="IPR040198">
    <property type="entry name" value="Fido_containing"/>
</dbReference>
<dbReference type="Pfam" id="PF21248">
    <property type="entry name" value="SoFic-like_C"/>
    <property type="match status" value="1"/>
</dbReference>
<keyword evidence="3" id="KW-1185">Reference proteome</keyword>
<dbReference type="InterPro" id="IPR003812">
    <property type="entry name" value="Fido"/>
</dbReference>
<evidence type="ECO:0000259" key="1">
    <source>
        <dbReference type="PROSITE" id="PS51459"/>
    </source>
</evidence>
<dbReference type="InterPro" id="IPR036597">
    <property type="entry name" value="Fido-like_dom_sf"/>
</dbReference>
<dbReference type="Pfam" id="PF02661">
    <property type="entry name" value="Fic"/>
    <property type="match status" value="1"/>
</dbReference>
<feature type="domain" description="Fido" evidence="1">
    <location>
        <begin position="1"/>
        <end position="99"/>
    </location>
</feature>
<evidence type="ECO:0000313" key="3">
    <source>
        <dbReference type="Proteomes" id="UP001597414"/>
    </source>
</evidence>
<proteinExistence type="predicted"/>
<dbReference type="InterPro" id="IPR048770">
    <property type="entry name" value="SoFic-like_C"/>
</dbReference>
<organism evidence="2 3">
    <name type="scientific">Shivajiella indica</name>
    <dbReference type="NCBI Taxonomy" id="872115"/>
    <lineage>
        <taxon>Bacteria</taxon>
        <taxon>Pseudomonadati</taxon>
        <taxon>Bacteroidota</taxon>
        <taxon>Cytophagia</taxon>
        <taxon>Cytophagales</taxon>
        <taxon>Cyclobacteriaceae</taxon>
        <taxon>Shivajiella</taxon>
    </lineage>
</organism>
<comment type="caution">
    <text evidence="2">The sequence shown here is derived from an EMBL/GenBank/DDBJ whole genome shotgun (WGS) entry which is preliminary data.</text>
</comment>